<name>A0ABQ5X9U5_9GAMM</name>
<evidence type="ECO:0000313" key="2">
    <source>
        <dbReference type="EMBL" id="GLQ87833.1"/>
    </source>
</evidence>
<gene>
    <name evidence="2" type="ORF">GCM10007898_14010</name>
</gene>
<evidence type="ECO:0000256" key="1">
    <source>
        <dbReference type="SAM" id="MobiDB-lite"/>
    </source>
</evidence>
<protein>
    <submittedName>
        <fullName evidence="2">Uncharacterized protein</fullName>
    </submittedName>
</protein>
<feature type="compositionally biased region" description="Acidic residues" evidence="1">
    <location>
        <begin position="61"/>
        <end position="77"/>
    </location>
</feature>
<evidence type="ECO:0000313" key="3">
    <source>
        <dbReference type="Proteomes" id="UP001156627"/>
    </source>
</evidence>
<proteinExistence type="predicted"/>
<feature type="region of interest" description="Disordered" evidence="1">
    <location>
        <begin position="1"/>
        <end position="83"/>
    </location>
</feature>
<feature type="compositionally biased region" description="Basic and acidic residues" evidence="1">
    <location>
        <begin position="21"/>
        <end position="39"/>
    </location>
</feature>
<sequence length="256" mass="27644">MHMPSSTPPSSTSTGQASRRGARETHSKATLHGEHENVQRFRTLMHGKPPSADSSGQNGADENDAVDVDMGADESADANELPPDQEQALRNLLQRQLDEGRAQSPVLAGRDQHDEGNSDQQDEHRGGDQAAANIGMQTLHLAQQAVNANAEQAPARHAAMAPALAELIERHVKQLLVPDASSRSTAQSREIMITLKDGLLPGTELWLSRTSSGWKLRADTRSSTAYRSLLEGAPQLIERFAQSKLGELEVCPSLLT</sequence>
<feature type="compositionally biased region" description="Low complexity" evidence="1">
    <location>
        <begin position="1"/>
        <end position="14"/>
    </location>
</feature>
<feature type="compositionally biased region" description="Basic and acidic residues" evidence="1">
    <location>
        <begin position="110"/>
        <end position="126"/>
    </location>
</feature>
<reference evidence="3" key="1">
    <citation type="journal article" date="2019" name="Int. J. Syst. Evol. Microbiol.">
        <title>The Global Catalogue of Microorganisms (GCM) 10K type strain sequencing project: providing services to taxonomists for standard genome sequencing and annotation.</title>
        <authorList>
            <consortium name="The Broad Institute Genomics Platform"/>
            <consortium name="The Broad Institute Genome Sequencing Center for Infectious Disease"/>
            <person name="Wu L."/>
            <person name="Ma J."/>
        </authorList>
    </citation>
    <scope>NUCLEOTIDE SEQUENCE [LARGE SCALE GENOMIC DNA]</scope>
    <source>
        <strain evidence="3">NBRC 111981</strain>
    </source>
</reference>
<comment type="caution">
    <text evidence="2">The sequence shown here is derived from an EMBL/GenBank/DDBJ whole genome shotgun (WGS) entry which is preliminary data.</text>
</comment>
<dbReference type="Proteomes" id="UP001156627">
    <property type="component" value="Unassembled WGS sequence"/>
</dbReference>
<dbReference type="EMBL" id="BSOA01000012">
    <property type="protein sequence ID" value="GLQ87833.1"/>
    <property type="molecule type" value="Genomic_DNA"/>
</dbReference>
<dbReference type="InterPro" id="IPR013390">
    <property type="entry name" value="T3SS_HpaP"/>
</dbReference>
<dbReference type="Pfam" id="PF09483">
    <property type="entry name" value="HpaP"/>
    <property type="match status" value="1"/>
</dbReference>
<organism evidence="2 3">
    <name type="scientific">Dyella flagellata</name>
    <dbReference type="NCBI Taxonomy" id="1867833"/>
    <lineage>
        <taxon>Bacteria</taxon>
        <taxon>Pseudomonadati</taxon>
        <taxon>Pseudomonadota</taxon>
        <taxon>Gammaproteobacteria</taxon>
        <taxon>Lysobacterales</taxon>
        <taxon>Rhodanobacteraceae</taxon>
        <taxon>Dyella</taxon>
    </lineage>
</organism>
<feature type="region of interest" description="Disordered" evidence="1">
    <location>
        <begin position="102"/>
        <end position="126"/>
    </location>
</feature>
<accession>A0ABQ5X9U5</accession>
<keyword evidence="3" id="KW-1185">Reference proteome</keyword>